<evidence type="ECO:0000256" key="3">
    <source>
        <dbReference type="ARBA" id="ARBA00023219"/>
    </source>
</evidence>
<evidence type="ECO:0000256" key="1">
    <source>
        <dbReference type="ARBA" id="ARBA00004328"/>
    </source>
</evidence>
<reference evidence="6" key="1">
    <citation type="submission" date="2014-08" db="EMBL/GenBank/DDBJ databases">
        <authorList>
            <person name="Edwards T."/>
        </authorList>
    </citation>
    <scope>NUCLEOTIDE SEQUENCE [LARGE SCALE GENOMIC DNA]</scope>
</reference>
<accession>A0A0K2VVM2</accession>
<proteinExistence type="predicted"/>
<dbReference type="Pfam" id="PF12236">
    <property type="entry name" value="Head-tail_con"/>
    <property type="match status" value="1"/>
</dbReference>
<dbReference type="InterPro" id="IPR020991">
    <property type="entry name" value="Connector_podovirus"/>
</dbReference>
<evidence type="ECO:0000313" key="5">
    <source>
        <dbReference type="EMBL" id="CDX54563.1"/>
    </source>
</evidence>
<evidence type="ECO:0008006" key="7">
    <source>
        <dbReference type="Google" id="ProtNLM"/>
    </source>
</evidence>
<sequence length="537" mass="59472">MAVAAAQDAGAPVDKQRKRSKKAWERRTAWDGLYQEAYDYVLPNRRPGGQGKSKHPVQMIFDMTGPNSAMHCAGEIQRQISPAQTPFNIETGPLVAQRLTADEKKRWDDQLQGVASFCYPFFKTGDYDTAMHEACTDLTIGTGVVLPLRGPSMDEPLRFVCVPQDECAIEQDAWGRVNFVSWKRCNLGREAILEAWPNGDFTPDFRKAAKDKPYDEVILYQDFYRLPDGRWRFCVYLETEGGFIATEDYRTQPIAVMRFYRWPGEAYGRGPVLFALPTIKTVNKAQELTLKAAAIQLLGIWGFRAGGTFNPDTVRVGPGEFWPMQSTGGILGPDVQRLDTAQARFDVAKMVIGDGQRQIREALLDTRIFDDGGTPDSASQVAATVAQNANVHVGAYGRLSIEGIGVIVPRAMEILAEWRILPQLMSFNQLMTTMYIASPMMAALKNDQLAASVKYYQVVAATVGPQRVNEFIAIDRYLDRTRNGLLVPVDIVPTPEEKKAAQDENARQQALAVAAEAAVKAAPNLVDAATQPEQQAA</sequence>
<keyword evidence="2" id="KW-1188">Viral release from host cell</keyword>
<name>A0A0K2VVM2_MESPL</name>
<evidence type="ECO:0000256" key="4">
    <source>
        <dbReference type="SAM" id="MobiDB-lite"/>
    </source>
</evidence>
<evidence type="ECO:0000313" key="6">
    <source>
        <dbReference type="Proteomes" id="UP000182888"/>
    </source>
</evidence>
<dbReference type="Proteomes" id="UP000182888">
    <property type="component" value="Unassembled WGS sequence"/>
</dbReference>
<protein>
    <recommendedName>
        <fullName evidence="7">Head-to-tail joining protein</fullName>
    </recommendedName>
</protein>
<dbReference type="EMBL" id="CCND01000011">
    <property type="protein sequence ID" value="CDX54563.1"/>
    <property type="molecule type" value="Genomic_DNA"/>
</dbReference>
<keyword evidence="3" id="KW-0231">Viral genome packaging</keyword>
<organism evidence="5 6">
    <name type="scientific">Mesorhizobium plurifarium</name>
    <dbReference type="NCBI Taxonomy" id="69974"/>
    <lineage>
        <taxon>Bacteria</taxon>
        <taxon>Pseudomonadati</taxon>
        <taxon>Pseudomonadota</taxon>
        <taxon>Alphaproteobacteria</taxon>
        <taxon>Hyphomicrobiales</taxon>
        <taxon>Phyllobacteriaceae</taxon>
        <taxon>Mesorhizobium</taxon>
    </lineage>
</organism>
<gene>
    <name evidence="5" type="ORF">MPL1032_190151</name>
</gene>
<feature type="compositionally biased region" description="Low complexity" evidence="4">
    <location>
        <begin position="1"/>
        <end position="11"/>
    </location>
</feature>
<evidence type="ECO:0000256" key="2">
    <source>
        <dbReference type="ARBA" id="ARBA00022612"/>
    </source>
</evidence>
<dbReference type="AlphaFoldDB" id="A0A0K2VVM2"/>
<comment type="subcellular location">
    <subcellularLocation>
        <location evidence="1">Virion</location>
    </subcellularLocation>
</comment>
<feature type="region of interest" description="Disordered" evidence="4">
    <location>
        <begin position="1"/>
        <end position="25"/>
    </location>
</feature>